<keyword evidence="3" id="KW-1185">Reference proteome</keyword>
<evidence type="ECO:0000313" key="2">
    <source>
        <dbReference type="EMBL" id="MEX5720788.1"/>
    </source>
</evidence>
<evidence type="ECO:0000313" key="3">
    <source>
        <dbReference type="Proteomes" id="UP001560045"/>
    </source>
</evidence>
<dbReference type="InterPro" id="IPR039448">
    <property type="entry name" value="Beta_helix"/>
</dbReference>
<dbReference type="SUPFAM" id="SSF51126">
    <property type="entry name" value="Pectin lyase-like"/>
    <property type="match status" value="1"/>
</dbReference>
<proteinExistence type="predicted"/>
<dbReference type="RefSeq" id="WP_369209605.1">
    <property type="nucleotide sequence ID" value="NZ_JBFNXQ010000087.1"/>
</dbReference>
<gene>
    <name evidence="2" type="ORF">ABQ292_20745</name>
</gene>
<evidence type="ECO:0000259" key="1">
    <source>
        <dbReference type="Pfam" id="PF13229"/>
    </source>
</evidence>
<organism evidence="2 3">
    <name type="scientific">Geodermatophilus maliterrae</name>
    <dbReference type="NCBI Taxonomy" id="3162531"/>
    <lineage>
        <taxon>Bacteria</taxon>
        <taxon>Bacillati</taxon>
        <taxon>Actinomycetota</taxon>
        <taxon>Actinomycetes</taxon>
        <taxon>Geodermatophilales</taxon>
        <taxon>Geodermatophilaceae</taxon>
        <taxon>Geodermatophilus</taxon>
    </lineage>
</organism>
<dbReference type="InterPro" id="IPR006626">
    <property type="entry name" value="PbH1"/>
</dbReference>
<dbReference type="InterPro" id="IPR011050">
    <property type="entry name" value="Pectin_lyase_fold/virulence"/>
</dbReference>
<accession>A0ABV3XJN5</accession>
<dbReference type="EMBL" id="JBFNXQ010000087">
    <property type="protein sequence ID" value="MEX5720788.1"/>
    <property type="molecule type" value="Genomic_DNA"/>
</dbReference>
<dbReference type="SMART" id="SM00710">
    <property type="entry name" value="PbH1"/>
    <property type="match status" value="5"/>
</dbReference>
<dbReference type="Proteomes" id="UP001560045">
    <property type="component" value="Unassembled WGS sequence"/>
</dbReference>
<dbReference type="InterPro" id="IPR012334">
    <property type="entry name" value="Pectin_lyas_fold"/>
</dbReference>
<comment type="caution">
    <text evidence="2">The sequence shown here is derived from an EMBL/GenBank/DDBJ whole genome shotgun (WGS) entry which is preliminary data.</text>
</comment>
<name>A0ABV3XJN5_9ACTN</name>
<dbReference type="Gene3D" id="2.160.20.10">
    <property type="entry name" value="Single-stranded right-handed beta-helix, Pectin lyase-like"/>
    <property type="match status" value="1"/>
</dbReference>
<feature type="domain" description="Right handed beta helix" evidence="1">
    <location>
        <begin position="160"/>
        <end position="335"/>
    </location>
</feature>
<reference evidence="2 3" key="1">
    <citation type="submission" date="2024-06" db="EMBL/GenBank/DDBJ databases">
        <title>Draft genome sequence of Geodermatophilus badlandi, a novel member of the Geodermatophilaceae isolated from badland sedimentary rocks in the Red desert, Wyoming, USA.</title>
        <authorList>
            <person name="Ben Tekaya S."/>
            <person name="Nouioui I."/>
            <person name="Flores G.M."/>
            <person name="Shaal M.N."/>
            <person name="Bredoire F."/>
            <person name="Basile F."/>
            <person name="Van Diepen L."/>
            <person name="Ward N.L."/>
        </authorList>
    </citation>
    <scope>NUCLEOTIDE SEQUENCE [LARGE SCALE GENOMIC DNA]</scope>
    <source>
        <strain evidence="2 3">WL48A</strain>
    </source>
</reference>
<dbReference type="Pfam" id="PF13229">
    <property type="entry name" value="Beta_helix"/>
    <property type="match status" value="1"/>
</dbReference>
<protein>
    <submittedName>
        <fullName evidence="2">Right-handed parallel beta-helix repeat-containing protein</fullName>
    </submittedName>
</protein>
<sequence length="423" mass="43240">MHHHTPTAGPRSRARTVRGLAVAGATGLLLAVLPSGVAAAGGHTLQVGPGEEYGSIQDAVDDAASGDTIEIAPGTYTEAVCIEAKGLTIIGSGRDETIIDWPLDEAPAVEAAACWTEQERVDPADQTPGDVSDNVSGLFFLDPDGPVSVTDLQTRDHPAHGIAAWGADGFDVRGTRGHGHGRYGILAADSTRSRIVDNVEVGVDRGTADQPARGTAAIAVSDSEDARARVAGNAVEGYNIGIFARESRGGRIVGNSVSGNCLGVVVFDDALTEIPDATRDVEGGDWTIAGNQSSGNDLLCRSTRGRGTAVLSGVGVQVTNADDVRIKDNAIQDNVPAVDPATLASPAGGLVLLSQPPFDNPLGIDPGPVEDIEVVGNTITGNVPADVVLGSPDLNPVLRPVGEGIEFEGNTCTASVPPEICAP</sequence>